<dbReference type="HOGENOM" id="CLU_039592_3_1_9"/>
<organism evidence="12 14">
    <name type="scientific">[Clostridium] leptum DSM 753</name>
    <dbReference type="NCBI Taxonomy" id="428125"/>
    <lineage>
        <taxon>Bacteria</taxon>
        <taxon>Bacillati</taxon>
        <taxon>Bacillota</taxon>
        <taxon>Clostridia</taxon>
        <taxon>Eubacteriales</taxon>
        <taxon>Oscillospiraceae</taxon>
        <taxon>Oscillospiraceae incertae sedis</taxon>
    </lineage>
</organism>
<gene>
    <name evidence="12" type="primary">fabHA</name>
    <name evidence="9" type="synonym">fabH</name>
    <name evidence="13" type="ORF">CH238_13825</name>
    <name evidence="12" type="ORF">CLOLEP_02715</name>
</gene>
<feature type="active site" evidence="9">
    <location>
        <position position="244"/>
    </location>
</feature>
<keyword evidence="2 9" id="KW-0444">Lipid biosynthesis</keyword>
<evidence type="ECO:0000256" key="7">
    <source>
        <dbReference type="ARBA" id="ARBA00023268"/>
    </source>
</evidence>
<comment type="function">
    <text evidence="9">Catalyzes the condensation reaction of fatty acid synthesis by the addition to an acyl acceptor of two carbons from malonyl-ACP. Catalyzes the first condensation reaction which initiates fatty acid synthesis and may therefore play a role in governing the total rate of fatty acid production. Possesses both acetoacetyl-ACP synthase and acetyl transacylase activities. Its substrate specificity determines the biosynthesis of branched-chain and/or straight-chain of fatty acids.</text>
</comment>
<comment type="caution">
    <text evidence="12">The sequence shown here is derived from an EMBL/GenBank/DDBJ whole genome shotgun (WGS) entry which is preliminary data.</text>
</comment>
<keyword evidence="9" id="KW-0963">Cytoplasm</keyword>
<keyword evidence="8 9" id="KW-0012">Acyltransferase</keyword>
<keyword evidence="4 9" id="KW-0276">Fatty acid metabolism</keyword>
<evidence type="ECO:0000259" key="10">
    <source>
        <dbReference type="Pfam" id="PF08541"/>
    </source>
</evidence>
<evidence type="ECO:0000256" key="3">
    <source>
        <dbReference type="ARBA" id="ARBA00022679"/>
    </source>
</evidence>
<evidence type="ECO:0000256" key="9">
    <source>
        <dbReference type="HAMAP-Rule" id="MF_01815"/>
    </source>
</evidence>
<evidence type="ECO:0000256" key="8">
    <source>
        <dbReference type="ARBA" id="ARBA00023315"/>
    </source>
</evidence>
<evidence type="ECO:0000313" key="12">
    <source>
        <dbReference type="EMBL" id="EDO61102.1"/>
    </source>
</evidence>
<evidence type="ECO:0000256" key="6">
    <source>
        <dbReference type="ARBA" id="ARBA00023160"/>
    </source>
</evidence>
<dbReference type="OrthoDB" id="9815506at2"/>
<keyword evidence="3 9" id="KW-0808">Transferase</keyword>
<keyword evidence="6 9" id="KW-0275">Fatty acid biosynthesis</keyword>
<dbReference type="GO" id="GO:0005737">
    <property type="term" value="C:cytoplasm"/>
    <property type="evidence" value="ECO:0007669"/>
    <property type="project" value="UniProtKB-SubCell"/>
</dbReference>
<reference evidence="12 14" key="1">
    <citation type="submission" date="2007-08" db="EMBL/GenBank/DDBJ databases">
        <title>Draft genome sequence of Clostridium leptum (DSM 753).</title>
        <authorList>
            <person name="Sudarsanam P."/>
            <person name="Ley R."/>
            <person name="Guruge J."/>
            <person name="Turnbaugh P.J."/>
            <person name="Mahowald M."/>
            <person name="Liep D."/>
            <person name="Gordon J."/>
        </authorList>
    </citation>
    <scope>NUCLEOTIDE SEQUENCE [LARGE SCALE GENOMIC DNA]</scope>
    <source>
        <strain evidence="12 14">DSM 753</strain>
    </source>
</reference>
<evidence type="ECO:0000256" key="4">
    <source>
        <dbReference type="ARBA" id="ARBA00022832"/>
    </source>
</evidence>
<reference evidence="13 15" key="3">
    <citation type="submission" date="2017-07" db="EMBL/GenBank/DDBJ databases">
        <title>Prevalence of linear plasmids in Cutibacterium (Propionibacterium) acnes isolates obtained from prostatic tissue.</title>
        <authorList>
            <person name="Davidsson S."/>
            <person name="Carlsson J."/>
            <person name="Molling P."/>
            <person name="Andren O."/>
            <person name="Andersson S.-O."/>
            <person name="Brzuszkiewicz E."/>
            <person name="Poehlein A."/>
            <person name="Al-Zeer M."/>
            <person name="Brinkmann V."/>
            <person name="Scavenius C."/>
            <person name="Nazipi S."/>
            <person name="Soderquist B."/>
            <person name="Bruggemann H."/>
        </authorList>
    </citation>
    <scope>NUCLEOTIDE SEQUENCE [LARGE SCALE GENOMIC DNA]</scope>
    <source>
        <strain evidence="13 15">DSM 753</strain>
    </source>
</reference>
<dbReference type="AlphaFoldDB" id="A7VVV2"/>
<dbReference type="HAMAP" id="MF_01815">
    <property type="entry name" value="FabH"/>
    <property type="match status" value="1"/>
</dbReference>
<comment type="catalytic activity">
    <reaction evidence="9">
        <text>malonyl-[ACP] + acetyl-CoA + H(+) = 3-oxobutanoyl-[ACP] + CO2 + CoA</text>
        <dbReference type="Rhea" id="RHEA:12080"/>
        <dbReference type="Rhea" id="RHEA-COMP:9623"/>
        <dbReference type="Rhea" id="RHEA-COMP:9625"/>
        <dbReference type="ChEBI" id="CHEBI:15378"/>
        <dbReference type="ChEBI" id="CHEBI:16526"/>
        <dbReference type="ChEBI" id="CHEBI:57287"/>
        <dbReference type="ChEBI" id="CHEBI:57288"/>
        <dbReference type="ChEBI" id="CHEBI:78449"/>
        <dbReference type="ChEBI" id="CHEBI:78450"/>
        <dbReference type="EC" id="2.3.1.180"/>
    </reaction>
</comment>
<comment type="subcellular location">
    <subcellularLocation>
        <location evidence="9">Cytoplasm</location>
    </subcellularLocation>
</comment>
<dbReference type="InterPro" id="IPR016039">
    <property type="entry name" value="Thiolase-like"/>
</dbReference>
<comment type="similarity">
    <text evidence="1 9">Belongs to the thiolase-like superfamily. FabH family.</text>
</comment>
<accession>A7VVV2</accession>
<dbReference type="SUPFAM" id="SSF53901">
    <property type="entry name" value="Thiolase-like"/>
    <property type="match status" value="1"/>
</dbReference>
<feature type="domain" description="Beta-ketoacyl-[acyl-carrier-protein] synthase III C-terminal" evidence="10">
    <location>
        <begin position="229"/>
        <end position="317"/>
    </location>
</feature>
<evidence type="ECO:0000256" key="1">
    <source>
        <dbReference type="ARBA" id="ARBA00008642"/>
    </source>
</evidence>
<dbReference type="Pfam" id="PF08541">
    <property type="entry name" value="ACP_syn_III_C"/>
    <property type="match status" value="1"/>
</dbReference>
<feature type="domain" description="Beta-ketoacyl-[acyl-carrier-protein] synthase III N-terminal" evidence="11">
    <location>
        <begin position="104"/>
        <end position="178"/>
    </location>
</feature>
<name>A7VVV2_9FIRM</name>
<dbReference type="InterPro" id="IPR004655">
    <property type="entry name" value="FabH"/>
</dbReference>
<dbReference type="PANTHER" id="PTHR43091">
    <property type="entry name" value="3-OXOACYL-[ACYL-CARRIER-PROTEIN] SYNTHASE"/>
    <property type="match status" value="1"/>
</dbReference>
<dbReference type="InterPro" id="IPR013751">
    <property type="entry name" value="ACP_syn_III_N"/>
</dbReference>
<dbReference type="NCBIfam" id="TIGR00747">
    <property type="entry name" value="fabH"/>
    <property type="match status" value="1"/>
</dbReference>
<dbReference type="CDD" id="cd00830">
    <property type="entry name" value="KAS_III"/>
    <property type="match status" value="1"/>
</dbReference>
<evidence type="ECO:0000313" key="15">
    <source>
        <dbReference type="Proteomes" id="UP000220611"/>
    </source>
</evidence>
<evidence type="ECO:0000313" key="14">
    <source>
        <dbReference type="Proteomes" id="UP000003490"/>
    </source>
</evidence>
<dbReference type="EC" id="2.3.1.180" evidence="9"/>
<dbReference type="PANTHER" id="PTHR43091:SF1">
    <property type="entry name" value="BETA-KETOACYL-[ACYL-CARRIER-PROTEIN] SYNTHASE III, CHLOROPLASTIC"/>
    <property type="match status" value="1"/>
</dbReference>
<dbReference type="UniPathway" id="UPA00094"/>
<keyword evidence="5 9" id="KW-0443">Lipid metabolism</keyword>
<comment type="domain">
    <text evidence="9">The last Arg residue of the ACP-binding site is essential for the weak association between ACP/AcpP and FabH.</text>
</comment>
<keyword evidence="7 9" id="KW-0511">Multifunctional enzyme</keyword>
<proteinExistence type="inferred from homology"/>
<feature type="region of interest" description="ACP-binding" evidence="9">
    <location>
        <begin position="245"/>
        <end position="249"/>
    </location>
</feature>
<dbReference type="NCBIfam" id="NF006829">
    <property type="entry name" value="PRK09352.1"/>
    <property type="match status" value="1"/>
</dbReference>
<comment type="pathway">
    <text evidence="9">Lipid metabolism; fatty acid biosynthesis.</text>
</comment>
<dbReference type="eggNOG" id="COG0332">
    <property type="taxonomic scope" value="Bacteria"/>
</dbReference>
<dbReference type="InterPro" id="IPR013747">
    <property type="entry name" value="ACP_syn_III_C"/>
</dbReference>
<dbReference type="Proteomes" id="UP000220611">
    <property type="component" value="Unassembled WGS sequence"/>
</dbReference>
<protein>
    <recommendedName>
        <fullName evidence="9">Beta-ketoacyl-[acyl-carrier-protein] synthase III</fullName>
        <shortName evidence="9">Beta-ketoacyl-ACP synthase III</shortName>
        <shortName evidence="9">KAS III</shortName>
        <ecNumber evidence="9">2.3.1.180</ecNumber>
    </recommendedName>
    <alternativeName>
        <fullName evidence="9">3-oxoacyl-[acyl-carrier-protein] synthase 3</fullName>
    </alternativeName>
    <alternativeName>
        <fullName evidence="9">3-oxoacyl-[acyl-carrier-protein] synthase III</fullName>
    </alternativeName>
</protein>
<evidence type="ECO:0000313" key="13">
    <source>
        <dbReference type="EMBL" id="PEQ23440.1"/>
    </source>
</evidence>
<dbReference type="GO" id="GO:0033818">
    <property type="term" value="F:beta-ketoacyl-acyl-carrier-protein synthase III activity"/>
    <property type="evidence" value="ECO:0007669"/>
    <property type="project" value="UniProtKB-UniRule"/>
</dbReference>
<comment type="subunit">
    <text evidence="9">Homodimer.</text>
</comment>
<dbReference type="Gene3D" id="3.40.47.10">
    <property type="match status" value="1"/>
</dbReference>
<evidence type="ECO:0000259" key="11">
    <source>
        <dbReference type="Pfam" id="PF08545"/>
    </source>
</evidence>
<dbReference type="Proteomes" id="UP000003490">
    <property type="component" value="Unassembled WGS sequence"/>
</dbReference>
<dbReference type="EMBL" id="NOXF01000016">
    <property type="protein sequence ID" value="PEQ23440.1"/>
    <property type="molecule type" value="Genomic_DNA"/>
</dbReference>
<dbReference type="GO" id="GO:0006633">
    <property type="term" value="P:fatty acid biosynthetic process"/>
    <property type="evidence" value="ECO:0007669"/>
    <property type="project" value="UniProtKB-UniRule"/>
</dbReference>
<dbReference type="EMBL" id="ABCB02000019">
    <property type="protein sequence ID" value="EDO61102.1"/>
    <property type="molecule type" value="Genomic_DNA"/>
</dbReference>
<reference evidence="12 14" key="2">
    <citation type="submission" date="2007-08" db="EMBL/GenBank/DDBJ databases">
        <authorList>
            <person name="Fulton L."/>
            <person name="Clifton S."/>
            <person name="Fulton B."/>
            <person name="Xu J."/>
            <person name="Minx P."/>
            <person name="Pepin K.H."/>
            <person name="Johnson M."/>
            <person name="Thiruvilangam P."/>
            <person name="Bhonagiri V."/>
            <person name="Nash W.E."/>
            <person name="Wang C."/>
            <person name="Mardis E.R."/>
            <person name="Wilson R.K."/>
        </authorList>
    </citation>
    <scope>NUCLEOTIDE SEQUENCE [LARGE SCALE GENOMIC DNA]</scope>
    <source>
        <strain evidence="12 14">DSM 753</strain>
    </source>
</reference>
<evidence type="ECO:0000256" key="5">
    <source>
        <dbReference type="ARBA" id="ARBA00023098"/>
    </source>
</evidence>
<sequence length="320" mass="34787">MSFRIIGTGRCVPEYVLTNEEISTMVETSDEWISTRTGIKERRICTKETITDLAVTAAKNALEDAKAAPEELDMIICGTIRGEFISPSEACVIQKKLGARCPAFDVNAACSGFLYCMDVAAGFFARKRVKKVLVVCADNVSNCSDWNDRATCVLFGDGAGAAVLAEGSDLLSIELTTTGDYEYLRIPRGENACPMYRHPSERPVLHMNGREVYKFAVNAMVTGLQNAVAAAGLKESDIDHVMPHQANMRIIEAAKAKLSFAPEKYFYNITRYGNTSAACIPMMLDEANRAGKLKKGDYIAMAAFGGGLTSGSAVLRWNAE</sequence>
<feature type="active site" evidence="9">
    <location>
        <position position="274"/>
    </location>
</feature>
<dbReference type="Pfam" id="PF08545">
    <property type="entry name" value="ACP_syn_III"/>
    <property type="match status" value="1"/>
</dbReference>
<evidence type="ECO:0000256" key="2">
    <source>
        <dbReference type="ARBA" id="ARBA00022516"/>
    </source>
</evidence>
<feature type="active site" evidence="9">
    <location>
        <position position="110"/>
    </location>
</feature>
<dbReference type="GO" id="GO:0004315">
    <property type="term" value="F:3-oxoacyl-[acyl-carrier-protein] synthase activity"/>
    <property type="evidence" value="ECO:0007669"/>
    <property type="project" value="InterPro"/>
</dbReference>
<keyword evidence="15" id="KW-1185">Reference proteome</keyword>